<proteinExistence type="predicted"/>
<protein>
    <submittedName>
        <fullName evidence="1">Uncharacterized protein</fullName>
    </submittedName>
</protein>
<evidence type="ECO:0000313" key="2">
    <source>
        <dbReference type="Proteomes" id="UP001732700"/>
    </source>
</evidence>
<keyword evidence="2" id="KW-1185">Reference proteome</keyword>
<evidence type="ECO:0000313" key="1">
    <source>
        <dbReference type="EnsemblPlants" id="AVESA.00010b.r2.7AG1191460.1.CDS"/>
    </source>
</evidence>
<organism evidence="1 2">
    <name type="scientific">Avena sativa</name>
    <name type="common">Oat</name>
    <dbReference type="NCBI Taxonomy" id="4498"/>
    <lineage>
        <taxon>Eukaryota</taxon>
        <taxon>Viridiplantae</taxon>
        <taxon>Streptophyta</taxon>
        <taxon>Embryophyta</taxon>
        <taxon>Tracheophyta</taxon>
        <taxon>Spermatophyta</taxon>
        <taxon>Magnoliopsida</taxon>
        <taxon>Liliopsida</taxon>
        <taxon>Poales</taxon>
        <taxon>Poaceae</taxon>
        <taxon>BOP clade</taxon>
        <taxon>Pooideae</taxon>
        <taxon>Poodae</taxon>
        <taxon>Poeae</taxon>
        <taxon>Poeae Chloroplast Group 1 (Aveneae type)</taxon>
        <taxon>Aveninae</taxon>
        <taxon>Avena</taxon>
    </lineage>
</organism>
<name>A0ACD5ZP50_AVESA</name>
<reference evidence="1" key="1">
    <citation type="submission" date="2021-05" db="EMBL/GenBank/DDBJ databases">
        <authorList>
            <person name="Scholz U."/>
            <person name="Mascher M."/>
            <person name="Fiebig A."/>
        </authorList>
    </citation>
    <scope>NUCLEOTIDE SEQUENCE [LARGE SCALE GENOMIC DNA]</scope>
</reference>
<sequence>MTHLHLHLQNNRVPILKQADLFLWRRAAAARGMESWGESFPAGGAAAAAGTMEGWTGGFPAGAHLFSDPPLYWCPSSPILPAETAFEVYSAYENSEIQQYLEEPQDESHLPDLLGIVSSPTSDHDTIIQTCAHVPPEMEKVREWGWAPMPYTALPEQEEVPATTVLGSERGGNEEEDEEKEEMREAAGSTCPMPCRRRRTPVPTAAPREEGSCSSSIDLLAYMPKSGSGLRQPRQKRHWWPMPDHFWNELSYQDFCSASKSNKHEHRKNNDEWEPEEVKLLVDGISNLGVGRWTKLKSKWFSPQKKKKNKCFSASDQVRPVRTAVHLKDKWRNLVKAYVSKPTSKKKGKNAHLDKDLINKIKLLAVEYPYPK</sequence>
<accession>A0ACD5ZP50</accession>
<dbReference type="EnsemblPlants" id="AVESA.00010b.r2.7AG1191460.1">
    <property type="protein sequence ID" value="AVESA.00010b.r2.7AG1191460.1.CDS"/>
    <property type="gene ID" value="AVESA.00010b.r2.7AG1191460"/>
</dbReference>
<reference evidence="1" key="2">
    <citation type="submission" date="2025-09" db="UniProtKB">
        <authorList>
            <consortium name="EnsemblPlants"/>
        </authorList>
    </citation>
    <scope>IDENTIFICATION</scope>
</reference>
<dbReference type="Proteomes" id="UP001732700">
    <property type="component" value="Chromosome 7A"/>
</dbReference>